<feature type="transmembrane region" description="Helical" evidence="7">
    <location>
        <begin position="134"/>
        <end position="152"/>
    </location>
</feature>
<keyword evidence="5 7" id="KW-0472">Membrane</keyword>
<evidence type="ECO:0000256" key="5">
    <source>
        <dbReference type="ARBA" id="ARBA00023136"/>
    </source>
</evidence>
<feature type="transmembrane region" description="Helical" evidence="7">
    <location>
        <begin position="197"/>
        <end position="217"/>
    </location>
</feature>
<evidence type="ECO:0000256" key="4">
    <source>
        <dbReference type="ARBA" id="ARBA00022989"/>
    </source>
</evidence>
<feature type="transmembrane region" description="Helical" evidence="7">
    <location>
        <begin position="223"/>
        <end position="241"/>
    </location>
</feature>
<protein>
    <submittedName>
        <fullName evidence="8">Uncharacterized membrane-anchored protein YitT (DUF2179 family)</fullName>
    </submittedName>
</protein>
<accession>A0A852Y6L3</accession>
<dbReference type="PANTHER" id="PTHR33545:SF5">
    <property type="entry name" value="UPF0750 MEMBRANE PROTEIN YITT"/>
    <property type="match status" value="1"/>
</dbReference>
<evidence type="ECO:0000313" key="8">
    <source>
        <dbReference type="EMBL" id="NYG97512.1"/>
    </source>
</evidence>
<dbReference type="RefSeq" id="WP_343046533.1">
    <property type="nucleotide sequence ID" value="NZ_JACBZY010000001.1"/>
</dbReference>
<dbReference type="PANTHER" id="PTHR33545">
    <property type="entry name" value="UPF0750 MEMBRANE PROTEIN YITT-RELATED"/>
    <property type="match status" value="1"/>
</dbReference>
<dbReference type="InterPro" id="IPR003740">
    <property type="entry name" value="YitT"/>
</dbReference>
<gene>
    <name evidence="8" type="ORF">BJ979_000138</name>
</gene>
<comment type="subcellular location">
    <subcellularLocation>
        <location evidence="1">Cell membrane</location>
        <topology evidence="1">Multi-pass membrane protein</topology>
    </subcellularLocation>
</comment>
<evidence type="ECO:0000256" key="2">
    <source>
        <dbReference type="ARBA" id="ARBA00022475"/>
    </source>
</evidence>
<evidence type="ECO:0000313" key="9">
    <source>
        <dbReference type="Proteomes" id="UP000553888"/>
    </source>
</evidence>
<keyword evidence="4 7" id="KW-1133">Transmembrane helix</keyword>
<reference evidence="8 9" key="1">
    <citation type="submission" date="2020-07" db="EMBL/GenBank/DDBJ databases">
        <title>Sequencing the genomes of 1000 actinobacteria strains.</title>
        <authorList>
            <person name="Klenk H.-P."/>
        </authorList>
    </citation>
    <scope>NUCLEOTIDE SEQUENCE [LARGE SCALE GENOMIC DNA]</scope>
    <source>
        <strain evidence="8 9">DSM 23141</strain>
    </source>
</reference>
<keyword evidence="9" id="KW-1185">Reference proteome</keyword>
<evidence type="ECO:0000256" key="6">
    <source>
        <dbReference type="SAM" id="MobiDB-lite"/>
    </source>
</evidence>
<evidence type="ECO:0000256" key="3">
    <source>
        <dbReference type="ARBA" id="ARBA00022692"/>
    </source>
</evidence>
<evidence type="ECO:0000256" key="1">
    <source>
        <dbReference type="ARBA" id="ARBA00004651"/>
    </source>
</evidence>
<organism evidence="8 9">
    <name type="scientific">Schumannella luteola</name>
    <dbReference type="NCBI Taxonomy" id="472059"/>
    <lineage>
        <taxon>Bacteria</taxon>
        <taxon>Bacillati</taxon>
        <taxon>Actinomycetota</taxon>
        <taxon>Actinomycetes</taxon>
        <taxon>Micrococcales</taxon>
        <taxon>Microbacteriaceae</taxon>
        <taxon>Schumannella</taxon>
    </lineage>
</organism>
<sequence>MTLRIPFPRRATPAIPAAAASALDPARPHLSGPGHPDPAPHPEPALHPEPAPAIPIPHGRVEDVAGLLVGVVLVSLGLFVLKAGGVVTGGTAGIALTISYATGWSFPLLFALVNLPFLALAIGRRGWSFTLRSLLCIVGVSLGAAGHALLWPPVELPPIYAAIAGNVLCGMGVLALFRHRSSVGGFGILALILQDRFGWRAGWLMLAMDAVVLVVALTVLPPLVFAVSVAGAIVLNGIVALNHRPGRYTGA</sequence>
<evidence type="ECO:0000256" key="7">
    <source>
        <dbReference type="SAM" id="Phobius"/>
    </source>
</evidence>
<dbReference type="Proteomes" id="UP000553888">
    <property type="component" value="Unassembled WGS sequence"/>
</dbReference>
<feature type="region of interest" description="Disordered" evidence="6">
    <location>
        <begin position="26"/>
        <end position="52"/>
    </location>
</feature>
<dbReference type="GO" id="GO:0005886">
    <property type="term" value="C:plasma membrane"/>
    <property type="evidence" value="ECO:0007669"/>
    <property type="project" value="UniProtKB-SubCell"/>
</dbReference>
<feature type="transmembrane region" description="Helical" evidence="7">
    <location>
        <begin position="158"/>
        <end position="177"/>
    </location>
</feature>
<feature type="transmembrane region" description="Helical" evidence="7">
    <location>
        <begin position="104"/>
        <end position="122"/>
    </location>
</feature>
<keyword evidence="3 7" id="KW-0812">Transmembrane</keyword>
<proteinExistence type="predicted"/>
<dbReference type="EMBL" id="JACBZY010000001">
    <property type="protein sequence ID" value="NYG97512.1"/>
    <property type="molecule type" value="Genomic_DNA"/>
</dbReference>
<feature type="transmembrane region" description="Helical" evidence="7">
    <location>
        <begin position="64"/>
        <end position="84"/>
    </location>
</feature>
<dbReference type="Pfam" id="PF02588">
    <property type="entry name" value="YitT_membrane"/>
    <property type="match status" value="1"/>
</dbReference>
<name>A0A852Y6L3_9MICO</name>
<dbReference type="AlphaFoldDB" id="A0A852Y6L3"/>
<keyword evidence="2" id="KW-1003">Cell membrane</keyword>
<dbReference type="InterPro" id="IPR051461">
    <property type="entry name" value="UPF0750_membrane"/>
</dbReference>
<comment type="caution">
    <text evidence="8">The sequence shown here is derived from an EMBL/GenBank/DDBJ whole genome shotgun (WGS) entry which is preliminary data.</text>
</comment>